<dbReference type="InterPro" id="IPR029058">
    <property type="entry name" value="AB_hydrolase_fold"/>
</dbReference>
<keyword evidence="2" id="KW-0378">Hydrolase</keyword>
<dbReference type="InterPro" id="IPR000073">
    <property type="entry name" value="AB_hydrolase_1"/>
</dbReference>
<dbReference type="OrthoDB" id="128799at2"/>
<evidence type="ECO:0000259" key="1">
    <source>
        <dbReference type="Pfam" id="PF00561"/>
    </source>
</evidence>
<proteinExistence type="predicted"/>
<protein>
    <submittedName>
        <fullName evidence="2">Alpha/beta hydrolase</fullName>
    </submittedName>
</protein>
<dbReference type="Gene3D" id="3.40.50.1820">
    <property type="entry name" value="alpha/beta hydrolase"/>
    <property type="match status" value="1"/>
</dbReference>
<reference evidence="2 3" key="2">
    <citation type="submission" date="2019-09" db="EMBL/GenBank/DDBJ databases">
        <authorList>
            <person name="Jin C."/>
        </authorList>
    </citation>
    <scope>NUCLEOTIDE SEQUENCE [LARGE SCALE GENOMIC DNA]</scope>
    <source>
        <strain evidence="2 3">AN110305</strain>
    </source>
</reference>
<dbReference type="Proteomes" id="UP000323454">
    <property type="component" value="Unassembled WGS sequence"/>
</dbReference>
<dbReference type="GO" id="GO:0016787">
    <property type="term" value="F:hydrolase activity"/>
    <property type="evidence" value="ECO:0007669"/>
    <property type="project" value="UniProtKB-KW"/>
</dbReference>
<feature type="domain" description="AB hydrolase-1" evidence="1">
    <location>
        <begin position="25"/>
        <end position="132"/>
    </location>
</feature>
<name>A0A5B2WFR5_9PSEU</name>
<evidence type="ECO:0000313" key="3">
    <source>
        <dbReference type="Proteomes" id="UP000323454"/>
    </source>
</evidence>
<dbReference type="SUPFAM" id="SSF53474">
    <property type="entry name" value="alpha/beta-Hydrolases"/>
    <property type="match status" value="1"/>
</dbReference>
<sequence>MAAMMGEAEARRSDGRQEEAPLTAYLNDIRAAIDHVRGATGATLVTLVGASFGGGLVAYYAAKCADAVNRLVLLNPQLNYKVRFVNEKPFWVNDTLDDGAARSLAEQGYIAHLDTFRLPAGARTRLWAGRSWCSRSWRST</sequence>
<organism evidence="2 3">
    <name type="scientific">Solihabitans fulvus</name>
    <dbReference type="NCBI Taxonomy" id="1892852"/>
    <lineage>
        <taxon>Bacteria</taxon>
        <taxon>Bacillati</taxon>
        <taxon>Actinomycetota</taxon>
        <taxon>Actinomycetes</taxon>
        <taxon>Pseudonocardiales</taxon>
        <taxon>Pseudonocardiaceae</taxon>
        <taxon>Solihabitans</taxon>
    </lineage>
</organism>
<comment type="caution">
    <text evidence="2">The sequence shown here is derived from an EMBL/GenBank/DDBJ whole genome shotgun (WGS) entry which is preliminary data.</text>
</comment>
<dbReference type="AlphaFoldDB" id="A0A5B2WFR5"/>
<keyword evidence="3" id="KW-1185">Reference proteome</keyword>
<dbReference type="EMBL" id="VUOB01000092">
    <property type="protein sequence ID" value="KAA2250711.1"/>
    <property type="molecule type" value="Genomic_DNA"/>
</dbReference>
<accession>A0A5B2WFR5</accession>
<dbReference type="Pfam" id="PF00561">
    <property type="entry name" value="Abhydrolase_1"/>
    <property type="match status" value="1"/>
</dbReference>
<evidence type="ECO:0000313" key="2">
    <source>
        <dbReference type="EMBL" id="KAA2250711.1"/>
    </source>
</evidence>
<reference evidence="2 3" key="1">
    <citation type="submission" date="2019-09" db="EMBL/GenBank/DDBJ databases">
        <title>Goodfellowia gen. nov., a new genus of the Pseudonocardineae related to Actinoalloteichus, containing Goodfellowia coeruleoviolacea gen. nov., comb. nov. gen. nov., comb. nov.</title>
        <authorList>
            <person name="Labeda D."/>
        </authorList>
    </citation>
    <scope>NUCLEOTIDE SEQUENCE [LARGE SCALE GENOMIC DNA]</scope>
    <source>
        <strain evidence="2 3">AN110305</strain>
    </source>
</reference>
<gene>
    <name evidence="2" type="ORF">F0L68_38805</name>
</gene>